<keyword evidence="2" id="KW-1185">Reference proteome</keyword>
<reference evidence="1 2" key="1">
    <citation type="journal article" date="2012" name="PLoS Pathog.">
        <title>Diverse lifestyles and strategies of plant pathogenesis encoded in the genomes of eighteen Dothideomycetes fungi.</title>
        <authorList>
            <person name="Ohm R.A."/>
            <person name="Feau N."/>
            <person name="Henrissat B."/>
            <person name="Schoch C.L."/>
            <person name="Horwitz B.A."/>
            <person name="Barry K.W."/>
            <person name="Condon B.J."/>
            <person name="Copeland A.C."/>
            <person name="Dhillon B."/>
            <person name="Glaser F."/>
            <person name="Hesse C.N."/>
            <person name="Kosti I."/>
            <person name="LaButti K."/>
            <person name="Lindquist E.A."/>
            <person name="Lucas S."/>
            <person name="Salamov A.A."/>
            <person name="Bradshaw R.E."/>
            <person name="Ciuffetti L."/>
            <person name="Hamelin R.C."/>
            <person name="Kema G.H.J."/>
            <person name="Lawrence C."/>
            <person name="Scott J.A."/>
            <person name="Spatafora J.W."/>
            <person name="Turgeon B.G."/>
            <person name="de Wit P.J.G.M."/>
            <person name="Zhong S."/>
            <person name="Goodwin S.B."/>
            <person name="Grigoriev I.V."/>
        </authorList>
    </citation>
    <scope>NUCLEOTIDE SEQUENCE [LARGE SCALE GENOMIC DNA]</scope>
    <source>
        <strain evidence="1 2">CIRAD86</strain>
    </source>
</reference>
<name>M3A5S3_PSEFD</name>
<feature type="non-terminal residue" evidence="1">
    <location>
        <position position="1"/>
    </location>
</feature>
<dbReference type="Gene3D" id="3.30.360.10">
    <property type="entry name" value="Dihydrodipicolinate Reductase, domain 2"/>
    <property type="match status" value="1"/>
</dbReference>
<dbReference type="GeneID" id="19339632"/>
<dbReference type="PANTHER" id="PTHR43054">
    <property type="match status" value="1"/>
</dbReference>
<accession>M3A5S3</accession>
<evidence type="ECO:0000313" key="1">
    <source>
        <dbReference type="EMBL" id="EME86474.1"/>
    </source>
</evidence>
<dbReference type="Proteomes" id="UP000016932">
    <property type="component" value="Unassembled WGS sequence"/>
</dbReference>
<organism evidence="1 2">
    <name type="scientific">Pseudocercospora fijiensis (strain CIRAD86)</name>
    <name type="common">Black leaf streak disease fungus</name>
    <name type="synonym">Mycosphaerella fijiensis</name>
    <dbReference type="NCBI Taxonomy" id="383855"/>
    <lineage>
        <taxon>Eukaryota</taxon>
        <taxon>Fungi</taxon>
        <taxon>Dikarya</taxon>
        <taxon>Ascomycota</taxon>
        <taxon>Pezizomycotina</taxon>
        <taxon>Dothideomycetes</taxon>
        <taxon>Dothideomycetidae</taxon>
        <taxon>Mycosphaerellales</taxon>
        <taxon>Mycosphaerellaceae</taxon>
        <taxon>Pseudocercospora</taxon>
    </lineage>
</organism>
<gene>
    <name evidence="1" type="ORF">MYCFIDRAFT_45274</name>
</gene>
<protein>
    <submittedName>
        <fullName evidence="1">Uncharacterized protein</fullName>
    </submittedName>
</protein>
<evidence type="ECO:0000313" key="2">
    <source>
        <dbReference type="Proteomes" id="UP000016932"/>
    </source>
</evidence>
<dbReference type="HOGENOM" id="CLU_3147285_0_0_1"/>
<dbReference type="KEGG" id="pfj:MYCFIDRAFT_45274"/>
<proteinExistence type="predicted"/>
<dbReference type="RefSeq" id="XP_007922510.1">
    <property type="nucleotide sequence ID" value="XM_007924319.1"/>
</dbReference>
<dbReference type="OrthoDB" id="2129491at2759"/>
<dbReference type="AlphaFoldDB" id="M3A5S3"/>
<dbReference type="STRING" id="383855.M3A5S3"/>
<dbReference type="PANTHER" id="PTHR43054:SF1">
    <property type="entry name" value="SCYLLO-INOSITOL 2-DEHYDROGENASE (NADP(+)) IOLU"/>
    <property type="match status" value="1"/>
</dbReference>
<dbReference type="EMBL" id="KB446556">
    <property type="protein sequence ID" value="EME86474.1"/>
    <property type="molecule type" value="Genomic_DNA"/>
</dbReference>
<sequence length="49" mass="5659">YAAYSSRYNNMLAGEEPNIFLLKFLDSSLVDIRIYPVAFAVTLFRRPKS</sequence>
<dbReference type="VEuPathDB" id="FungiDB:MYCFIDRAFT_45274"/>